<proteinExistence type="predicted"/>
<dbReference type="EMBL" id="CAMAPE010000008">
    <property type="protein sequence ID" value="CAH9072676.1"/>
    <property type="molecule type" value="Genomic_DNA"/>
</dbReference>
<dbReference type="Proteomes" id="UP001152484">
    <property type="component" value="Unassembled WGS sequence"/>
</dbReference>
<dbReference type="PANTHER" id="PTHR19446">
    <property type="entry name" value="REVERSE TRANSCRIPTASES"/>
    <property type="match status" value="1"/>
</dbReference>
<feature type="domain" description="Reverse transcriptase" evidence="1">
    <location>
        <begin position="235"/>
        <end position="389"/>
    </location>
</feature>
<dbReference type="CDD" id="cd01650">
    <property type="entry name" value="RT_nLTR_like"/>
    <property type="match status" value="1"/>
</dbReference>
<dbReference type="InterPro" id="IPR000477">
    <property type="entry name" value="RT_dom"/>
</dbReference>
<evidence type="ECO:0000313" key="3">
    <source>
        <dbReference type="Proteomes" id="UP001152484"/>
    </source>
</evidence>
<protein>
    <recommendedName>
        <fullName evidence="1">Reverse transcriptase domain-containing protein</fullName>
    </recommendedName>
</protein>
<evidence type="ECO:0000313" key="2">
    <source>
        <dbReference type="EMBL" id="CAH9072676.1"/>
    </source>
</evidence>
<dbReference type="OrthoDB" id="1937198at2759"/>
<organism evidence="2 3">
    <name type="scientific">Cuscuta europaea</name>
    <name type="common">European dodder</name>
    <dbReference type="NCBI Taxonomy" id="41803"/>
    <lineage>
        <taxon>Eukaryota</taxon>
        <taxon>Viridiplantae</taxon>
        <taxon>Streptophyta</taxon>
        <taxon>Embryophyta</taxon>
        <taxon>Tracheophyta</taxon>
        <taxon>Spermatophyta</taxon>
        <taxon>Magnoliopsida</taxon>
        <taxon>eudicotyledons</taxon>
        <taxon>Gunneridae</taxon>
        <taxon>Pentapetalae</taxon>
        <taxon>asterids</taxon>
        <taxon>lamiids</taxon>
        <taxon>Solanales</taxon>
        <taxon>Convolvulaceae</taxon>
        <taxon>Cuscuteae</taxon>
        <taxon>Cuscuta</taxon>
        <taxon>Cuscuta subgen. Cuscuta</taxon>
    </lineage>
</organism>
<dbReference type="AlphaFoldDB" id="A0A9P0YQF4"/>
<dbReference type="InterPro" id="IPR043502">
    <property type="entry name" value="DNA/RNA_pol_sf"/>
</dbReference>
<comment type="caution">
    <text evidence="2">The sequence shown here is derived from an EMBL/GenBank/DDBJ whole genome shotgun (WGS) entry which is preliminary data.</text>
</comment>
<keyword evidence="3" id="KW-1185">Reference proteome</keyword>
<dbReference type="PROSITE" id="PS50878">
    <property type="entry name" value="RT_POL"/>
    <property type="match status" value="1"/>
</dbReference>
<reference evidence="2" key="1">
    <citation type="submission" date="2022-07" db="EMBL/GenBank/DDBJ databases">
        <authorList>
            <person name="Macas J."/>
            <person name="Novak P."/>
            <person name="Neumann P."/>
        </authorList>
    </citation>
    <scope>NUCLEOTIDE SEQUENCE</scope>
</reference>
<gene>
    <name evidence="2" type="ORF">CEURO_LOCUS4470</name>
</gene>
<evidence type="ECO:0000259" key="1">
    <source>
        <dbReference type="PROSITE" id="PS50878"/>
    </source>
</evidence>
<name>A0A9P0YQF4_CUSEU</name>
<accession>A0A9P0YQF4</accession>
<sequence length="389" mass="44630">MWLAHSSFMEVVKKSWNSPNYDGGMRGLVKKLQNLKRDLKIWNLESFGNIFDDIKTCESEVLEAEKDFENDPTPENREKWSHYRSLLVAKYKIERKFWKQKANIKWLKEGDANTIFFHSYAKMRKKMYTINSIQNTEGEPVNALPDIASAAIHFFKDLYSVEPTVSLEQIQKYIPKIISEEDNYMMTKLPEEEEVKAAVWDLNSKGAPGPDGFNGIYFKKCWSIVCTDVVKAIQKFFWGISIPKGMVSSWIILIPKKGKPSSFAEFMPICLSNFVSKIYNKVLASRLNDILPKIISKEQAGFMKGRDIADQILVAQEMIHSIDMKIRGSNVVVKLDMAKAFDKVSWSFLSDVLSKFGFSELFIHIVMNNLKSTYLSILVNGIPHGFLSL</sequence>
<dbReference type="Pfam" id="PF00078">
    <property type="entry name" value="RVT_1"/>
    <property type="match status" value="1"/>
</dbReference>
<dbReference type="SUPFAM" id="SSF56672">
    <property type="entry name" value="DNA/RNA polymerases"/>
    <property type="match status" value="1"/>
</dbReference>